<dbReference type="Proteomes" id="UP000651010">
    <property type="component" value="Unassembled WGS sequence"/>
</dbReference>
<organism evidence="2 3">
    <name type="scientific">Dyella acidiphila</name>
    <dbReference type="NCBI Taxonomy" id="2775866"/>
    <lineage>
        <taxon>Bacteria</taxon>
        <taxon>Pseudomonadati</taxon>
        <taxon>Pseudomonadota</taxon>
        <taxon>Gammaproteobacteria</taxon>
        <taxon>Lysobacterales</taxon>
        <taxon>Rhodanobacteraceae</taxon>
        <taxon>Dyella</taxon>
    </lineage>
</organism>
<dbReference type="Pfam" id="PF13692">
    <property type="entry name" value="Glyco_trans_1_4"/>
    <property type="match status" value="1"/>
</dbReference>
<dbReference type="SUPFAM" id="SSF53756">
    <property type="entry name" value="UDP-Glycosyltransferase/glycogen phosphorylase"/>
    <property type="match status" value="1"/>
</dbReference>
<dbReference type="EMBL" id="JACZZA010000001">
    <property type="protein sequence ID" value="MBE1159168.1"/>
    <property type="molecule type" value="Genomic_DNA"/>
</dbReference>
<keyword evidence="3" id="KW-1185">Reference proteome</keyword>
<reference evidence="2 3" key="1">
    <citation type="submission" date="2020-09" db="EMBL/GenBank/DDBJ databases">
        <title>Dyella sp. 7MK23 isolated from forest soil.</title>
        <authorList>
            <person name="Fu J."/>
        </authorList>
    </citation>
    <scope>NUCLEOTIDE SEQUENCE [LARGE SCALE GENOMIC DNA]</scope>
    <source>
        <strain evidence="2 3">7MK23</strain>
    </source>
</reference>
<feature type="region of interest" description="Disordered" evidence="1">
    <location>
        <begin position="39"/>
        <end position="60"/>
    </location>
</feature>
<accession>A0ABR9G540</accession>
<dbReference type="Gene3D" id="3.40.50.2000">
    <property type="entry name" value="Glycogen Phosphorylase B"/>
    <property type="match status" value="1"/>
</dbReference>
<evidence type="ECO:0000313" key="2">
    <source>
        <dbReference type="EMBL" id="MBE1159168.1"/>
    </source>
</evidence>
<dbReference type="PANTHER" id="PTHR12526">
    <property type="entry name" value="GLYCOSYLTRANSFERASE"/>
    <property type="match status" value="1"/>
</dbReference>
<comment type="caution">
    <text evidence="2">The sequence shown here is derived from an EMBL/GenBank/DDBJ whole genome shotgun (WGS) entry which is preliminary data.</text>
</comment>
<name>A0ABR9G540_9GAMM</name>
<feature type="compositionally biased region" description="Low complexity" evidence="1">
    <location>
        <begin position="47"/>
        <end position="60"/>
    </location>
</feature>
<sequence>MNLDLAWRLARLHQLIRRAWGSLALRGWKGTLQRVAESLRPQRDDSSAAAWPAAPDAWQPGDAGRRRRILAVDAMVPNPARDSGSLRLCMLLQILHQDGWHVDLLADDGHATAADAAQLSAYGIHLHRSGVMPWLRQHGQTLDAVLLCRLSVAAQYLSPSKRLAPRAMRIFDTVDLHFLREKRAAEISGSRRMQQQSAASRRQELALIGESDISFVVSPVELELLRQELPHSRVELVSNIHEIHGRSTPFAGRRDLLFVGGFGHPPNEDAMRWFVAEILPLLRARDASLCLHIAGDIAPAAQRSLSQPGVEIHGRVDDLSALMNQCKVSVAPLRFGAGVKGKVNMAMSYGLPVVVTPIAAEGMHLVDGEDALIADSAAAFAAAIWRVYHDEALWLRLSDNGLSSVKRHFSPELARAALHRALPAAAATEPHAP</sequence>
<proteinExistence type="predicted"/>
<evidence type="ECO:0000256" key="1">
    <source>
        <dbReference type="SAM" id="MobiDB-lite"/>
    </source>
</evidence>
<gene>
    <name evidence="2" type="ORF">IGX34_02150</name>
</gene>
<protein>
    <submittedName>
        <fullName evidence="2">Glycosyltransferase</fullName>
    </submittedName>
</protein>
<evidence type="ECO:0000313" key="3">
    <source>
        <dbReference type="Proteomes" id="UP000651010"/>
    </source>
</evidence>
<dbReference type="RefSeq" id="WP_192554011.1">
    <property type="nucleotide sequence ID" value="NZ_JACZZA010000001.1"/>
</dbReference>